<protein>
    <submittedName>
        <fullName evidence="2">Uncharacterized protein</fullName>
    </submittedName>
</protein>
<feature type="compositionally biased region" description="Basic and acidic residues" evidence="1">
    <location>
        <begin position="195"/>
        <end position="204"/>
    </location>
</feature>
<sequence length="524" mass="59091">MSPLLAATLIFGVLPAVWGIKTDLCTPTSIVFRGADYIKTGKGQLVLISFMPLQCPRCRQQLERLSALATTNHGVRVAVLAPHFENYGIIGKVQTEFPRVLIDRDVDSTYEKLGVQEHEIAIFDKCGRMAHVITAARSDLGQFSDTIDTLKSAQSHAICGWCSYGKAADAGVEPRNMAAIRPMKVDVWLKAQSQRQREEEERRSGTNRPVAPGYSPSKSGSYQARPTQPYARPPAPTQHQNYRQREEQRQPMANGHTQSRPQPTNEAKRDEGFQQVREEPTVTWQTSPKHVAKPQKKAEVSTTVPSKYQEADYDYFLGTSNSDPTEMPAQTQIPKPSLQPWWASPPPTFAITPEPVRNFEMMGEENIPCSAYTDDVCYHQQEKIGAEHISKCCTKRIYFTDLCVPGKCSNSTIQLCCMQKFLQARFACCQDESQSDGDTPTDKFSRCCYESFSQEDDCCPKHAAKTYWESANELCFPNTKVRLEKIRLEVRFSEGVRVIDLGENRLWDHECPHGAARQQYAYVP</sequence>
<reference evidence="2" key="1">
    <citation type="submission" date="2023-06" db="EMBL/GenBank/DDBJ databases">
        <authorList>
            <person name="Delattre M."/>
        </authorList>
    </citation>
    <scope>NUCLEOTIDE SEQUENCE</scope>
    <source>
        <strain evidence="2">AF72</strain>
    </source>
</reference>
<gene>
    <name evidence="2" type="ORF">MSPICULIGERA_LOCUS2854</name>
</gene>
<keyword evidence="3" id="KW-1185">Reference proteome</keyword>
<organism evidence="2 3">
    <name type="scientific">Mesorhabditis spiculigera</name>
    <dbReference type="NCBI Taxonomy" id="96644"/>
    <lineage>
        <taxon>Eukaryota</taxon>
        <taxon>Metazoa</taxon>
        <taxon>Ecdysozoa</taxon>
        <taxon>Nematoda</taxon>
        <taxon>Chromadorea</taxon>
        <taxon>Rhabditida</taxon>
        <taxon>Rhabditina</taxon>
        <taxon>Rhabditomorpha</taxon>
        <taxon>Rhabditoidea</taxon>
        <taxon>Rhabditidae</taxon>
        <taxon>Mesorhabditinae</taxon>
        <taxon>Mesorhabditis</taxon>
    </lineage>
</organism>
<dbReference type="EMBL" id="CATQJA010000816">
    <property type="protein sequence ID" value="CAJ0564168.1"/>
    <property type="molecule type" value="Genomic_DNA"/>
</dbReference>
<evidence type="ECO:0000313" key="3">
    <source>
        <dbReference type="Proteomes" id="UP001177023"/>
    </source>
</evidence>
<dbReference type="InterPro" id="IPR036249">
    <property type="entry name" value="Thioredoxin-like_sf"/>
</dbReference>
<dbReference type="Proteomes" id="UP001177023">
    <property type="component" value="Unassembled WGS sequence"/>
</dbReference>
<feature type="region of interest" description="Disordered" evidence="1">
    <location>
        <begin position="191"/>
        <end position="303"/>
    </location>
</feature>
<proteinExistence type="predicted"/>
<feature type="compositionally biased region" description="Basic and acidic residues" evidence="1">
    <location>
        <begin position="266"/>
        <end position="280"/>
    </location>
</feature>
<feature type="compositionally biased region" description="Polar residues" evidence="1">
    <location>
        <begin position="325"/>
        <end position="334"/>
    </location>
</feature>
<name>A0AA36C867_9BILA</name>
<feature type="region of interest" description="Disordered" evidence="1">
    <location>
        <begin position="325"/>
        <end position="346"/>
    </location>
</feature>
<feature type="compositionally biased region" description="Polar residues" evidence="1">
    <location>
        <begin position="216"/>
        <end position="226"/>
    </location>
</feature>
<feature type="non-terminal residue" evidence="2">
    <location>
        <position position="524"/>
    </location>
</feature>
<evidence type="ECO:0000313" key="2">
    <source>
        <dbReference type="EMBL" id="CAJ0564168.1"/>
    </source>
</evidence>
<dbReference type="AlphaFoldDB" id="A0AA36C867"/>
<dbReference type="SUPFAM" id="SSF52833">
    <property type="entry name" value="Thioredoxin-like"/>
    <property type="match status" value="1"/>
</dbReference>
<comment type="caution">
    <text evidence="2">The sequence shown here is derived from an EMBL/GenBank/DDBJ whole genome shotgun (WGS) entry which is preliminary data.</text>
</comment>
<accession>A0AA36C867</accession>
<feature type="compositionally biased region" description="Polar residues" evidence="1">
    <location>
        <begin position="255"/>
        <end position="265"/>
    </location>
</feature>
<evidence type="ECO:0000256" key="1">
    <source>
        <dbReference type="SAM" id="MobiDB-lite"/>
    </source>
</evidence>